<dbReference type="SUPFAM" id="SSF52833">
    <property type="entry name" value="Thioredoxin-like"/>
    <property type="match status" value="1"/>
</dbReference>
<dbReference type="PROSITE" id="PS51352">
    <property type="entry name" value="THIOREDOXIN_2"/>
    <property type="match status" value="1"/>
</dbReference>
<name>W4MC17_9BACT</name>
<feature type="domain" description="Thioredoxin" evidence="1">
    <location>
        <begin position="1"/>
        <end position="126"/>
    </location>
</feature>
<dbReference type="InterPro" id="IPR036249">
    <property type="entry name" value="Thioredoxin-like_sf"/>
</dbReference>
<dbReference type="Gene3D" id="1.50.10.10">
    <property type="match status" value="1"/>
</dbReference>
<sequence>MHRFSPRANRAHLVQWREWGEAAFQEAREQDKPIVVFLTAFWCGYCQQMDETSLSNTNIHALLNAFFIPIRVEESQRPDVDLRYNQDGWPTIAFLTPVGDPLFSVNYTAPEPFLALLVKIVDAHQRDSATLLETGARNRAEALARQSKEPPARLGPAIVAEIAGMVEGLADTAHGGYGGPFKFLHTEANDFLLYLHEVTGETSHLDHVAFTLENMRQSRLYDNNDGGFFRYSSKPDWQEPHPEKLLDDQAGLLRNYLRTYLLTGQGVYREIAEALIHYLNTALSSDSSPCFFGCQDYVRPELDLAAVRQGPMTLISLIDELVYCDANARAVSAYLDAWWILGREDCKIRAQQILEQLWETLRVPDGGMYHYTGGEPPVSGLLMDNVMMGTALLDAYGVCGDYVYLARAQHLAEDIVRLHCSPEGGFFDISETGPANLKIPMTVFTQNAQTAMFFVRLADLSGDIAYRKLA</sequence>
<gene>
    <name evidence="2" type="ORF">ETSY2_11130</name>
</gene>
<evidence type="ECO:0000313" key="3">
    <source>
        <dbReference type="Proteomes" id="UP000019140"/>
    </source>
</evidence>
<dbReference type="InterPro" id="IPR004879">
    <property type="entry name" value="Ssp411-like_TRX"/>
</dbReference>
<keyword evidence="3" id="KW-1185">Reference proteome</keyword>
<dbReference type="AlphaFoldDB" id="W4MC17"/>
<evidence type="ECO:0000313" key="2">
    <source>
        <dbReference type="EMBL" id="ETX07456.1"/>
    </source>
</evidence>
<evidence type="ECO:0000259" key="1">
    <source>
        <dbReference type="PROSITE" id="PS51352"/>
    </source>
</evidence>
<accession>W4MC17</accession>
<dbReference type="InterPro" id="IPR008928">
    <property type="entry name" value="6-hairpin_glycosidase_sf"/>
</dbReference>
<dbReference type="GO" id="GO:0005975">
    <property type="term" value="P:carbohydrate metabolic process"/>
    <property type="evidence" value="ECO:0007669"/>
    <property type="project" value="InterPro"/>
</dbReference>
<dbReference type="InterPro" id="IPR013766">
    <property type="entry name" value="Thioredoxin_domain"/>
</dbReference>
<organism evidence="2 3">
    <name type="scientific">Candidatus Entotheonella gemina</name>
    <dbReference type="NCBI Taxonomy" id="1429439"/>
    <lineage>
        <taxon>Bacteria</taxon>
        <taxon>Pseudomonadati</taxon>
        <taxon>Nitrospinota/Tectimicrobiota group</taxon>
        <taxon>Candidatus Tectimicrobiota</taxon>
        <taxon>Candidatus Entotheonellia</taxon>
        <taxon>Candidatus Entotheonellales</taxon>
        <taxon>Candidatus Entotheonellaceae</taxon>
        <taxon>Candidatus Entotheonella</taxon>
    </lineage>
</organism>
<dbReference type="HOGENOM" id="CLU_014051_4_2_7"/>
<dbReference type="InterPro" id="IPR012341">
    <property type="entry name" value="6hp_glycosidase-like_sf"/>
</dbReference>
<dbReference type="Proteomes" id="UP000019140">
    <property type="component" value="Unassembled WGS sequence"/>
</dbReference>
<proteinExistence type="predicted"/>
<dbReference type="SUPFAM" id="SSF48208">
    <property type="entry name" value="Six-hairpin glycosidases"/>
    <property type="match status" value="1"/>
</dbReference>
<dbReference type="PANTHER" id="PTHR42899:SF1">
    <property type="entry name" value="SPERMATOGENESIS-ASSOCIATED PROTEIN 20"/>
    <property type="match status" value="1"/>
</dbReference>
<comment type="caution">
    <text evidence="2">The sequence shown here is derived from an EMBL/GenBank/DDBJ whole genome shotgun (WGS) entry which is preliminary data.</text>
</comment>
<dbReference type="EMBL" id="AZHX01000449">
    <property type="protein sequence ID" value="ETX07456.1"/>
    <property type="molecule type" value="Genomic_DNA"/>
</dbReference>
<protein>
    <recommendedName>
        <fullName evidence="1">Thioredoxin domain-containing protein</fullName>
    </recommendedName>
</protein>
<dbReference type="InterPro" id="IPR024705">
    <property type="entry name" value="Ssp411"/>
</dbReference>
<feature type="non-terminal residue" evidence="2">
    <location>
        <position position="470"/>
    </location>
</feature>
<dbReference type="Pfam" id="PF03190">
    <property type="entry name" value="Thioredox_DsbH"/>
    <property type="match status" value="1"/>
</dbReference>
<dbReference type="PANTHER" id="PTHR42899">
    <property type="entry name" value="SPERMATOGENESIS-ASSOCIATED PROTEIN 20"/>
    <property type="match status" value="1"/>
</dbReference>
<dbReference type="Gene3D" id="3.40.30.10">
    <property type="entry name" value="Glutaredoxin"/>
    <property type="match status" value="1"/>
</dbReference>
<reference evidence="2 3" key="1">
    <citation type="journal article" date="2014" name="Nature">
        <title>An environmental bacterial taxon with a large and distinct metabolic repertoire.</title>
        <authorList>
            <person name="Wilson M.C."/>
            <person name="Mori T."/>
            <person name="Ruckert C."/>
            <person name="Uria A.R."/>
            <person name="Helf M.J."/>
            <person name="Takada K."/>
            <person name="Gernert C."/>
            <person name="Steffens U.A."/>
            <person name="Heycke N."/>
            <person name="Schmitt S."/>
            <person name="Rinke C."/>
            <person name="Helfrich E.J."/>
            <person name="Brachmann A.O."/>
            <person name="Gurgui C."/>
            <person name="Wakimoto T."/>
            <person name="Kracht M."/>
            <person name="Crusemann M."/>
            <person name="Hentschel U."/>
            <person name="Abe I."/>
            <person name="Matsunaga S."/>
            <person name="Kalinowski J."/>
            <person name="Takeyama H."/>
            <person name="Piel J."/>
        </authorList>
    </citation>
    <scope>NUCLEOTIDE SEQUENCE [LARGE SCALE GENOMIC DNA]</scope>
    <source>
        <strain evidence="3">TSY2</strain>
    </source>
</reference>